<feature type="region of interest" description="Disordered" evidence="2">
    <location>
        <begin position="1082"/>
        <end position="1101"/>
    </location>
</feature>
<dbReference type="PROSITE" id="PS51293">
    <property type="entry name" value="SANT"/>
    <property type="match status" value="2"/>
</dbReference>
<protein>
    <recommendedName>
        <fullName evidence="3">SANT domain-containing protein</fullName>
    </recommendedName>
</protein>
<evidence type="ECO:0000313" key="4">
    <source>
        <dbReference type="EMBL" id="PIA26811.1"/>
    </source>
</evidence>
<name>A0A2G5C6F2_AQUCA</name>
<feature type="region of interest" description="Disordered" evidence="2">
    <location>
        <begin position="169"/>
        <end position="203"/>
    </location>
</feature>
<feature type="compositionally biased region" description="Low complexity" evidence="2">
    <location>
        <begin position="216"/>
        <end position="238"/>
    </location>
</feature>
<dbReference type="PANTHER" id="PTHR47340">
    <property type="entry name" value="DUPLICATED HOMEODOMAIN-LIKE SUPERFAMILY PROTEIN"/>
    <property type="match status" value="1"/>
</dbReference>
<dbReference type="InterPro" id="IPR001005">
    <property type="entry name" value="SANT/Myb"/>
</dbReference>
<evidence type="ECO:0000313" key="5">
    <source>
        <dbReference type="Proteomes" id="UP000230069"/>
    </source>
</evidence>
<feature type="compositionally biased region" description="Polar residues" evidence="2">
    <location>
        <begin position="591"/>
        <end position="613"/>
    </location>
</feature>
<feature type="region of interest" description="Disordered" evidence="2">
    <location>
        <begin position="1542"/>
        <end position="1565"/>
    </location>
</feature>
<dbReference type="SMART" id="SM00717">
    <property type="entry name" value="SANT"/>
    <property type="match status" value="2"/>
</dbReference>
<dbReference type="CDD" id="cd00167">
    <property type="entry name" value="SANT"/>
    <property type="match status" value="1"/>
</dbReference>
<dbReference type="InParanoid" id="A0A2G5C6F2"/>
<feature type="region of interest" description="Disordered" evidence="2">
    <location>
        <begin position="586"/>
        <end position="613"/>
    </location>
</feature>
<organism evidence="4 5">
    <name type="scientific">Aquilegia coerulea</name>
    <name type="common">Rocky mountain columbine</name>
    <dbReference type="NCBI Taxonomy" id="218851"/>
    <lineage>
        <taxon>Eukaryota</taxon>
        <taxon>Viridiplantae</taxon>
        <taxon>Streptophyta</taxon>
        <taxon>Embryophyta</taxon>
        <taxon>Tracheophyta</taxon>
        <taxon>Spermatophyta</taxon>
        <taxon>Magnoliopsida</taxon>
        <taxon>Ranunculales</taxon>
        <taxon>Ranunculaceae</taxon>
        <taxon>Thalictroideae</taxon>
        <taxon>Aquilegia</taxon>
    </lineage>
</organism>
<feature type="compositionally biased region" description="Polar residues" evidence="2">
    <location>
        <begin position="1542"/>
        <end position="1561"/>
    </location>
</feature>
<dbReference type="Gene3D" id="1.10.10.60">
    <property type="entry name" value="Homeodomain-like"/>
    <property type="match status" value="1"/>
</dbReference>
<dbReference type="SUPFAM" id="SSF46689">
    <property type="entry name" value="Homeodomain-like"/>
    <property type="match status" value="2"/>
</dbReference>
<keyword evidence="5" id="KW-1185">Reference proteome</keyword>
<feature type="domain" description="SANT" evidence="3">
    <location>
        <begin position="1028"/>
        <end position="1067"/>
    </location>
</feature>
<sequence>MPPEPLPWDRKKQHQQHDRSDGSIRSVARWRDSHHAYAPSAAHHHRWGDDFRRPQGHGKQGGSGYQQHHHQQLFTEDSGGHGFIPSRAYDRMVVSEYDNNFRSSSLSRGRNGSGRNTSRDIRGPFSHKGFLWDSEDASTASARQQHDISAQRSVSDLLTYTSHPQSVIENSSSWHHLQPKDQNDKLPTVNTLATGNRCDRDQSSSLVDWKPLKWNRSSSLSSSRGSGFSHTSSSRSMGADSDETKPDLPSGRLTPAQSPSGDAATTCVASSVPFADTCPRKKPRLGWGQGLAKYEKQKVEGSDETLSKNGLVPCASRAKPSQNILSMPDKSPRVAGISECASPVTTSSVACSSSPGIDDRSHMKAGNNDIDAYNLSGSPAHWFQIRLEEFAASLEHLSGGTNLSSLLSDLLQQDDVSSGDSNIVTSTPMSKLLLVKSELSKALEKTECEIDMFENELKVLNSECKLNSPRSVASDSLHMEFALGSCENVVTCSKFLKKPVPLQLVSSSDMHDMPNLCNEALEQIHGEVKDDDIDSPGTATSKFVEPSSMERAVSAYSMVNRDICSTGLVTARPTFSEKLWFLPSANEEKSTSTSGGKGENQQTESSVSAHALSNTGPRLNNLILDYNRESARKACEVFHKLLSDNQSETDIWGSCSFSSQKSNSFVKQKLASRKCFRTFKERVLTLKYRALQHLWKEDTRLLSIRKYKVKSQKRIESNSRAPHIVYQKHRSSVRSRFTSAAGSLTLVPTSEIVDFTSKLLSDSKVIHYRDNLKMPSLVDEQEKRMLQFVSSNGLVEDPCATEKERAMINPWTPKEKAVFLEKLGTIGKDFRKIASYLDHKTTADCVEFYYKNHKSESFEKIKKKSELKKQERGFPTNTYLMTSGQKWNREVNAGSLVLLGEASAIAAHADDSSKSQPTYSSRSFLGGHHCHKTCWGDDASYEKSSSGDICNDREATAADTLAGICGALSSEAMSSCVTSSVDPSESFQDGKFHKISATDRSTTPKLMESIDDEETCSDESCGEMDSVDWTDEEKSNFIGALRSYGKDFVKVARCVRSRSKDQCKVFFSKTHDSLGLVVMHTENDREGSPLSDSNGGRSDTEDAGVLEIESAIYSTLSYSKMDIAINHLQTDKFDAGEKNRIEQLDHTQTDEPERSGEHNGAYLLNHDDGVTVGEGVILKKCQHEHEPGSVPYDGYSSVKRGRKKSDGSPEILQPDNASETESSFVCSLPVMVNGDVCVTHSTEAVKQLHAIIPAVESIGDEGPISVDAIEHNATSAEGIKTESRCKQTVCLEGGEDRNGNNRTAIDINNSSSSTCSDLDPTASSNSTHQTAATNCQQSLSLSQNHQPQISLELLHSVQKAQIISWKQKENSPTSANSVLPGSHLIHYEDHLHQGSSSTLNFDGTRSENYSQTVSADVYQRYLLCQHTMNRLESSQILRGYPLQVLSKKDVNGHTDSINSEKQPIIPNSTVNGKYQPAQFIVQDFHRVGSIVPHSLAELPLWSKNHEQSSISHMRTNSQGSSDAEEYSRRIGDVKLFGKILSHPSTSSKPNLTTHETDNQAASLRKSDGKPFDLKFTDQEKDRALMVSKLQVKKYSGVEDYPARTYGYWDGSRIQTGLSSLPDSSTLLAKYPAAFSDYAAASSCGDQQLLPAVSKRNDRNLSSVSSSGSLPDYQVYRGYDAVKMPFTVDAKRQDPFSDQQKRNGWEGPSFQKQSRGVVGMNVVGPGILVGGSCTGVSDPVAAIKMHYATTERYGMSGSLREGDSWRGDIGRP</sequence>
<gene>
    <name evidence="4" type="ORF">AQUCO_08700001v1</name>
</gene>
<dbReference type="Proteomes" id="UP000230069">
    <property type="component" value="Unassembled WGS sequence"/>
</dbReference>
<proteinExistence type="predicted"/>
<dbReference type="FunCoup" id="A0A2G5C6F2">
    <property type="interactions" value="2096"/>
</dbReference>
<dbReference type="Pfam" id="PF00249">
    <property type="entry name" value="Myb_DNA-binding"/>
    <property type="match status" value="2"/>
</dbReference>
<feature type="region of interest" description="Disordered" evidence="2">
    <location>
        <begin position="1"/>
        <end position="69"/>
    </location>
</feature>
<evidence type="ECO:0000256" key="1">
    <source>
        <dbReference type="SAM" id="Coils"/>
    </source>
</evidence>
<feature type="compositionally biased region" description="Polar residues" evidence="2">
    <location>
        <begin position="1300"/>
        <end position="1330"/>
    </location>
</feature>
<accession>A0A2G5C6F2</accession>
<feature type="region of interest" description="Disordered" evidence="2">
    <location>
        <begin position="1294"/>
        <end position="1330"/>
    </location>
</feature>
<reference evidence="4 5" key="1">
    <citation type="submission" date="2017-09" db="EMBL/GenBank/DDBJ databases">
        <title>WGS assembly of Aquilegia coerulea Goldsmith.</title>
        <authorList>
            <person name="Hodges S."/>
            <person name="Kramer E."/>
            <person name="Nordborg M."/>
            <person name="Tomkins J."/>
            <person name="Borevitz J."/>
            <person name="Derieg N."/>
            <person name="Yan J."/>
            <person name="Mihaltcheva S."/>
            <person name="Hayes R.D."/>
            <person name="Rokhsar D."/>
        </authorList>
    </citation>
    <scope>NUCLEOTIDE SEQUENCE [LARGE SCALE GENOMIC DNA]</scope>
    <source>
        <strain evidence="5">cv. Goldsmith</strain>
    </source>
</reference>
<evidence type="ECO:0000256" key="2">
    <source>
        <dbReference type="SAM" id="MobiDB-lite"/>
    </source>
</evidence>
<dbReference type="InterPro" id="IPR017884">
    <property type="entry name" value="SANT_dom"/>
</dbReference>
<feature type="compositionally biased region" description="Basic and acidic residues" evidence="2">
    <location>
        <begin position="7"/>
        <end position="22"/>
    </location>
</feature>
<feature type="region of interest" description="Disordered" evidence="2">
    <location>
        <begin position="102"/>
        <end position="125"/>
    </location>
</feature>
<feature type="compositionally biased region" description="Low complexity" evidence="2">
    <location>
        <begin position="102"/>
        <end position="116"/>
    </location>
</feature>
<keyword evidence="1" id="KW-0175">Coiled coil</keyword>
<dbReference type="InterPro" id="IPR009057">
    <property type="entry name" value="Homeodomain-like_sf"/>
</dbReference>
<dbReference type="STRING" id="218851.A0A2G5C6F2"/>
<feature type="domain" description="SANT" evidence="3">
    <location>
        <begin position="806"/>
        <end position="857"/>
    </location>
</feature>
<feature type="region of interest" description="Disordered" evidence="2">
    <location>
        <begin position="1182"/>
        <end position="1217"/>
    </location>
</feature>
<dbReference type="Gene3D" id="1.20.58.1880">
    <property type="match status" value="1"/>
</dbReference>
<dbReference type="EMBL" id="KZ305104">
    <property type="protein sequence ID" value="PIA26811.1"/>
    <property type="molecule type" value="Genomic_DNA"/>
</dbReference>
<feature type="coiled-coil region" evidence="1">
    <location>
        <begin position="436"/>
        <end position="463"/>
    </location>
</feature>
<dbReference type="OrthoDB" id="10258692at2759"/>
<dbReference type="PANTHER" id="PTHR47340:SF1">
    <property type="entry name" value="DUPLICATED HOMEODOMAIN-LIKE SUPERFAMILY PROTEIN"/>
    <property type="match status" value="1"/>
</dbReference>
<feature type="region of interest" description="Disordered" evidence="2">
    <location>
        <begin position="216"/>
        <end position="264"/>
    </location>
</feature>
<evidence type="ECO:0000259" key="3">
    <source>
        <dbReference type="PROSITE" id="PS51293"/>
    </source>
</evidence>